<feature type="region of interest" description="Disordered" evidence="1">
    <location>
        <begin position="1"/>
        <end position="72"/>
    </location>
</feature>
<proteinExistence type="predicted"/>
<organism evidence="2 3">
    <name type="scientific">Puccinia striiformis f. sp. tritici PST-78</name>
    <dbReference type="NCBI Taxonomy" id="1165861"/>
    <lineage>
        <taxon>Eukaryota</taxon>
        <taxon>Fungi</taxon>
        <taxon>Dikarya</taxon>
        <taxon>Basidiomycota</taxon>
        <taxon>Pucciniomycotina</taxon>
        <taxon>Pucciniomycetes</taxon>
        <taxon>Pucciniales</taxon>
        <taxon>Pucciniaceae</taxon>
        <taxon>Puccinia</taxon>
    </lineage>
</organism>
<protein>
    <submittedName>
        <fullName evidence="2">Uncharacterized protein</fullName>
    </submittedName>
</protein>
<feature type="compositionally biased region" description="Gly residues" evidence="1">
    <location>
        <begin position="502"/>
        <end position="512"/>
    </location>
</feature>
<evidence type="ECO:0000256" key="1">
    <source>
        <dbReference type="SAM" id="MobiDB-lite"/>
    </source>
</evidence>
<feature type="compositionally biased region" description="Polar residues" evidence="1">
    <location>
        <begin position="19"/>
        <end position="35"/>
    </location>
</feature>
<gene>
    <name evidence="2" type="ORF">PSTG_05774</name>
</gene>
<comment type="caution">
    <text evidence="2">The sequence shown here is derived from an EMBL/GenBank/DDBJ whole genome shotgun (WGS) entry which is preliminary data.</text>
</comment>
<feature type="compositionally biased region" description="Basic and acidic residues" evidence="1">
    <location>
        <begin position="488"/>
        <end position="501"/>
    </location>
</feature>
<dbReference type="EMBL" id="AJIL01000033">
    <property type="protein sequence ID" value="KNF00882.1"/>
    <property type="molecule type" value="Genomic_DNA"/>
</dbReference>
<keyword evidence="3" id="KW-1185">Reference proteome</keyword>
<evidence type="ECO:0000313" key="2">
    <source>
        <dbReference type="EMBL" id="KNF00882.1"/>
    </source>
</evidence>
<name>A0A0L0VNU4_9BASI</name>
<accession>A0A0L0VNU4</accession>
<dbReference type="Proteomes" id="UP000054564">
    <property type="component" value="Unassembled WGS sequence"/>
</dbReference>
<evidence type="ECO:0000313" key="3">
    <source>
        <dbReference type="Proteomes" id="UP000054564"/>
    </source>
</evidence>
<dbReference type="OrthoDB" id="3255824at2759"/>
<reference evidence="3" key="1">
    <citation type="submission" date="2014-03" db="EMBL/GenBank/DDBJ databases">
        <title>The Genome Sequence of Puccinia striiformis f. sp. tritici PST-78.</title>
        <authorList>
            <consortium name="The Broad Institute Genome Sequencing Platform"/>
            <person name="Cuomo C."/>
            <person name="Hulbert S."/>
            <person name="Chen X."/>
            <person name="Walker B."/>
            <person name="Young S.K."/>
            <person name="Zeng Q."/>
            <person name="Gargeya S."/>
            <person name="Fitzgerald M."/>
            <person name="Haas B."/>
            <person name="Abouelleil A."/>
            <person name="Alvarado L."/>
            <person name="Arachchi H.M."/>
            <person name="Berlin A.M."/>
            <person name="Chapman S.B."/>
            <person name="Goldberg J."/>
            <person name="Griggs A."/>
            <person name="Gujja S."/>
            <person name="Hansen M."/>
            <person name="Howarth C."/>
            <person name="Imamovic A."/>
            <person name="Larimer J."/>
            <person name="McCowan C."/>
            <person name="Montmayeur A."/>
            <person name="Murphy C."/>
            <person name="Neiman D."/>
            <person name="Pearson M."/>
            <person name="Priest M."/>
            <person name="Roberts A."/>
            <person name="Saif S."/>
            <person name="Shea T."/>
            <person name="Sisk P."/>
            <person name="Sykes S."/>
            <person name="Wortman J."/>
            <person name="Nusbaum C."/>
            <person name="Birren B."/>
        </authorList>
    </citation>
    <scope>NUCLEOTIDE SEQUENCE [LARGE SCALE GENOMIC DNA]</scope>
    <source>
        <strain evidence="3">race PST-78</strain>
    </source>
</reference>
<sequence>MVDKRAPKISTRGMPVQGGASTQPEGNVGTESSFPQVDEQETQTSRNKDSNYHSADRGVAENRESPDSVDDDFVELLKKAPEISAEQREKALNASSIPSLSSNDVEKEKDTIWKKIQEAQNANDEVLARILLKAYGDLDNSILAPSPIRPSLTKTSSANPVLLTVAEPETTRSETETEDGVIYAVGMVSSLHDVGFVPYFDENIRKMRAPLPLTIFDREWQKKALAYHIQFRGTRASDDKTYKGLPWLSEWTQTHSKWTTNHRSFYLTLRDVYGKVIFAAKLLKHKENCDAIADQYGFMTAFRYDLQVRHNTFVHRVPSKDGAAVQDIMVRQEPIIELCYTTARSNGETNWTDNYYAPGGSHSMIDPDTGRPNMPARSQSHDVRGAREIATPLHSHVANYGSAQHYQTAPFGFVQGPLPQQFDNPYHPGIVGNYDPNYNPGLYNYGAGSPSYGGASSFGGGAHPYFPGPPQGPRKRTRGYQGTNFKDGYVDKRATKKDDSGRGVGGSGSSKK</sequence>
<feature type="compositionally biased region" description="Basic and acidic residues" evidence="1">
    <location>
        <begin position="46"/>
        <end position="66"/>
    </location>
</feature>
<dbReference type="AlphaFoldDB" id="A0A0L0VNU4"/>
<feature type="region of interest" description="Disordered" evidence="1">
    <location>
        <begin position="463"/>
        <end position="512"/>
    </location>
</feature>